<gene>
    <name evidence="8" type="primary">rpsA</name>
    <name evidence="8" type="ORF">GJ689_10945</name>
</gene>
<dbReference type="PANTHER" id="PTHR10724:SF7">
    <property type="entry name" value="SMALL RIBOSOMAL SUBUNIT PROTEIN BS1C"/>
    <property type="match status" value="1"/>
</dbReference>
<dbReference type="GO" id="GO:0006412">
    <property type="term" value="P:translation"/>
    <property type="evidence" value="ECO:0007669"/>
    <property type="project" value="InterPro"/>
</dbReference>
<dbReference type="Proteomes" id="UP000438991">
    <property type="component" value="Unassembled WGS sequence"/>
</dbReference>
<dbReference type="GO" id="GO:0022627">
    <property type="term" value="C:cytosolic small ribosomal subunit"/>
    <property type="evidence" value="ECO:0007669"/>
    <property type="project" value="TreeGrafter"/>
</dbReference>
<accession>A0A327JWP3</accession>
<dbReference type="FunFam" id="2.40.50.140:FF:000018">
    <property type="entry name" value="30S ribosomal protein S1"/>
    <property type="match status" value="1"/>
</dbReference>
<dbReference type="Pfam" id="PF00575">
    <property type="entry name" value="S1"/>
    <property type="match status" value="6"/>
</dbReference>
<dbReference type="CDD" id="cd05691">
    <property type="entry name" value="S1_RPS1_repeat_ec6"/>
    <property type="match status" value="1"/>
</dbReference>
<dbReference type="FunFam" id="2.40.50.140:FF:000011">
    <property type="entry name" value="30S ribosomal protein S1"/>
    <property type="match status" value="1"/>
</dbReference>
<dbReference type="NCBIfam" id="TIGR00717">
    <property type="entry name" value="rpsA"/>
    <property type="match status" value="1"/>
</dbReference>
<dbReference type="NCBIfam" id="NF004952">
    <property type="entry name" value="PRK06299.1-2"/>
    <property type="match status" value="1"/>
</dbReference>
<evidence type="ECO:0000256" key="1">
    <source>
        <dbReference type="ARBA" id="ARBA00006767"/>
    </source>
</evidence>
<keyword evidence="4 7" id="KW-0689">Ribosomal protein</keyword>
<dbReference type="EMBL" id="WNKV01000007">
    <property type="protein sequence ID" value="MTW16720.1"/>
    <property type="molecule type" value="Genomic_DNA"/>
</dbReference>
<evidence type="ECO:0000256" key="7">
    <source>
        <dbReference type="PIRNR" id="PIRNR002111"/>
    </source>
</evidence>
<proteinExistence type="inferred from homology"/>
<keyword evidence="3 7" id="KW-0694">RNA-binding</keyword>
<dbReference type="RefSeq" id="WP_111388179.1">
    <property type="nucleotide sequence ID" value="NZ_NPEW01000302.1"/>
</dbReference>
<organism evidence="8 9">
    <name type="scientific">Rhodoplanes serenus</name>
    <dbReference type="NCBI Taxonomy" id="200615"/>
    <lineage>
        <taxon>Bacteria</taxon>
        <taxon>Pseudomonadati</taxon>
        <taxon>Pseudomonadota</taxon>
        <taxon>Alphaproteobacteria</taxon>
        <taxon>Hyphomicrobiales</taxon>
        <taxon>Nitrobacteraceae</taxon>
        <taxon>Rhodoplanes</taxon>
    </lineage>
</organism>
<dbReference type="CDD" id="cd05687">
    <property type="entry name" value="S1_RPS1_repeat_ec1_hs1"/>
    <property type="match status" value="1"/>
</dbReference>
<dbReference type="GO" id="GO:0003735">
    <property type="term" value="F:structural constituent of ribosome"/>
    <property type="evidence" value="ECO:0007669"/>
    <property type="project" value="InterPro"/>
</dbReference>
<comment type="caution">
    <text evidence="8">The sequence shown here is derived from an EMBL/GenBank/DDBJ whole genome shotgun (WGS) entry which is preliminary data.</text>
</comment>
<evidence type="ECO:0000256" key="3">
    <source>
        <dbReference type="ARBA" id="ARBA00022884"/>
    </source>
</evidence>
<dbReference type="InterPro" id="IPR000110">
    <property type="entry name" value="Ribosomal_bS1"/>
</dbReference>
<dbReference type="AlphaFoldDB" id="A0A327JWP3"/>
<evidence type="ECO:0000256" key="4">
    <source>
        <dbReference type="ARBA" id="ARBA00022980"/>
    </source>
</evidence>
<protein>
    <recommendedName>
        <fullName evidence="7">30S ribosomal protein S1</fullName>
    </recommendedName>
</protein>
<dbReference type="InterPro" id="IPR035104">
    <property type="entry name" value="Ribosomal_protein_S1-like"/>
</dbReference>
<keyword evidence="2" id="KW-0677">Repeat</keyword>
<reference evidence="8 9" key="1">
    <citation type="submission" date="2019-11" db="EMBL/GenBank/DDBJ databases">
        <title>Whole-genome sequence of Rhodoplanes serenus DSM 18633, type strain.</title>
        <authorList>
            <person name="Kyndt J.A."/>
            <person name="Meyer T.E."/>
        </authorList>
    </citation>
    <scope>NUCLEOTIDE SEQUENCE [LARGE SCALE GENOMIC DNA]</scope>
    <source>
        <strain evidence="8 9">DSM 18633</strain>
    </source>
</reference>
<dbReference type="NCBIfam" id="NF004955">
    <property type="entry name" value="PRK06299.1-5"/>
    <property type="match status" value="1"/>
</dbReference>
<dbReference type="GO" id="GO:0003729">
    <property type="term" value="F:mRNA binding"/>
    <property type="evidence" value="ECO:0007669"/>
    <property type="project" value="TreeGrafter"/>
</dbReference>
<dbReference type="InterPro" id="IPR003029">
    <property type="entry name" value="S1_domain"/>
</dbReference>
<evidence type="ECO:0000313" key="9">
    <source>
        <dbReference type="Proteomes" id="UP000438991"/>
    </source>
</evidence>
<dbReference type="Gene3D" id="2.40.50.140">
    <property type="entry name" value="Nucleic acid-binding proteins"/>
    <property type="match status" value="6"/>
</dbReference>
<evidence type="ECO:0000256" key="6">
    <source>
        <dbReference type="ARBA" id="ARBA00025604"/>
    </source>
</evidence>
<evidence type="ECO:0000256" key="2">
    <source>
        <dbReference type="ARBA" id="ARBA00022737"/>
    </source>
</evidence>
<dbReference type="PIRSF" id="PIRSF002111">
    <property type="entry name" value="RpsA"/>
    <property type="match status" value="1"/>
</dbReference>
<name>A0A327JWP3_9BRAD</name>
<dbReference type="PANTHER" id="PTHR10724">
    <property type="entry name" value="30S RIBOSOMAL PROTEIN S1"/>
    <property type="match status" value="1"/>
</dbReference>
<comment type="function">
    <text evidence="6 7">Binds mRNA; thus facilitating recognition of the initiation point. It is needed to translate mRNA with a short Shine-Dalgarno (SD) purine-rich sequence.</text>
</comment>
<evidence type="ECO:0000256" key="5">
    <source>
        <dbReference type="ARBA" id="ARBA00023274"/>
    </source>
</evidence>
<dbReference type="CDD" id="cd04465">
    <property type="entry name" value="S1_RPS1_repeat_ec2_hs2"/>
    <property type="match status" value="1"/>
</dbReference>
<keyword evidence="5 7" id="KW-0687">Ribonucleoprotein</keyword>
<dbReference type="SUPFAM" id="SSF50249">
    <property type="entry name" value="Nucleic acid-binding proteins"/>
    <property type="match status" value="6"/>
</dbReference>
<dbReference type="CDD" id="cd05688">
    <property type="entry name" value="S1_RPS1_repeat_ec3"/>
    <property type="match status" value="1"/>
</dbReference>
<sequence>MVQTAQTQPMREDFAAMLEESFTQGNLHEGTVIKGTVVAIEKDLAVIDVGLKTEGRVALREFMGPGRQNEVKVGDTVEVYLERVENALGEAVLSRDKARREESWGKLERAFQNNEKVSGVIFNQVKGGFTVDLDGAVAFLPRSQVDIRPIRDVTPLMNVPQQFQILKMDRRRGNIVVSRRTVLEETRAEQRQELVQNLEEGQVIDGVVKNITDYGAFVDLGGIDGLLHVTDIAWRRVNHPSEVLNIGQQVKVKIIKINHETHRISLGMKQLQADPWQGIEAKYPVHTRLNGRVTNITDYGAFVELEPGIEGLIHVSEMSWTKKNVHPGKIVSTSQEVEVQVLEVDPVKRRISLGLKQTMRNPWEVFVEKYPPGSVVEGEVKNKTEFGLFLGLDGDVDGMVHLSDLDWKRPGEQVIEEFKKGDHVRAQVLDVDVDKERISLGIKQLEGDPFAEAGDVRKGAVVTGEVIEVKEGGIDVKIVGTDLTAFIKRSELARDRSEQRPDRFAVGQKVDARVTQFDRKSHKVQVSIKALEVAEEKEAIAQYGSSDSGATLGDILGTALKRANEKKD</sequence>
<dbReference type="PROSITE" id="PS50126">
    <property type="entry name" value="S1"/>
    <property type="match status" value="6"/>
</dbReference>
<dbReference type="InterPro" id="IPR012340">
    <property type="entry name" value="NA-bd_OB-fold"/>
</dbReference>
<dbReference type="PRINTS" id="PR00681">
    <property type="entry name" value="RIBOSOMALS1"/>
</dbReference>
<comment type="similarity">
    <text evidence="1 7">Belongs to the bacterial ribosomal protein bS1 family.</text>
</comment>
<dbReference type="InterPro" id="IPR050437">
    <property type="entry name" value="Ribos_protein_bS1-like"/>
</dbReference>
<dbReference type="SMART" id="SM00316">
    <property type="entry name" value="S1"/>
    <property type="match status" value="6"/>
</dbReference>
<evidence type="ECO:0000313" key="8">
    <source>
        <dbReference type="EMBL" id="MTW16720.1"/>
    </source>
</evidence>